<evidence type="ECO:0000259" key="4">
    <source>
        <dbReference type="SMART" id="SM00796"/>
    </source>
</evidence>
<feature type="domain" description="Carboxyltransferase" evidence="4">
    <location>
        <begin position="1"/>
        <end position="192"/>
    </location>
</feature>
<dbReference type="AlphaFoldDB" id="A0A562I968"/>
<keyword evidence="2" id="KW-0378">Hydrolase</keyword>
<dbReference type="InterPro" id="IPR029000">
    <property type="entry name" value="Cyclophilin-like_dom_sf"/>
</dbReference>
<dbReference type="Gene3D" id="3.30.1360.40">
    <property type="match status" value="1"/>
</dbReference>
<comment type="caution">
    <text evidence="5">The sequence shown here is derived from an EMBL/GenBank/DDBJ whole genome shotgun (WGS) entry which is preliminary data.</text>
</comment>
<evidence type="ECO:0000256" key="1">
    <source>
        <dbReference type="ARBA" id="ARBA00022741"/>
    </source>
</evidence>
<dbReference type="EMBL" id="VLKE01000001">
    <property type="protein sequence ID" value="TWH67580.1"/>
    <property type="molecule type" value="Genomic_DNA"/>
</dbReference>
<dbReference type="OrthoDB" id="9778567at2"/>
<dbReference type="Proteomes" id="UP000319825">
    <property type="component" value="Unassembled WGS sequence"/>
</dbReference>
<evidence type="ECO:0000256" key="3">
    <source>
        <dbReference type="ARBA" id="ARBA00022840"/>
    </source>
</evidence>
<dbReference type="Pfam" id="PF02682">
    <property type="entry name" value="CT_C_D"/>
    <property type="match status" value="1"/>
</dbReference>
<accession>A0A562I968</accession>
<reference evidence="5 6" key="1">
    <citation type="submission" date="2019-07" db="EMBL/GenBank/DDBJ databases">
        <title>R&amp;d 2014.</title>
        <authorList>
            <person name="Klenk H.-P."/>
        </authorList>
    </citation>
    <scope>NUCLEOTIDE SEQUENCE [LARGE SCALE GENOMIC DNA]</scope>
    <source>
        <strain evidence="5 6">DSM 43868</strain>
    </source>
</reference>
<dbReference type="InterPro" id="IPR003833">
    <property type="entry name" value="CT_C_D"/>
</dbReference>
<evidence type="ECO:0000256" key="2">
    <source>
        <dbReference type="ARBA" id="ARBA00022801"/>
    </source>
</evidence>
<dbReference type="SUPFAM" id="SSF50891">
    <property type="entry name" value="Cyclophilin-like"/>
    <property type="match status" value="1"/>
</dbReference>
<dbReference type="Gene3D" id="2.40.100.10">
    <property type="entry name" value="Cyclophilin-like"/>
    <property type="match status" value="1"/>
</dbReference>
<proteinExistence type="predicted"/>
<dbReference type="PANTHER" id="PTHR34698">
    <property type="entry name" value="5-OXOPROLINASE SUBUNIT B"/>
    <property type="match status" value="1"/>
</dbReference>
<protein>
    <submittedName>
        <fullName evidence="5">KipI family sensor histidine kinase inhibitor</fullName>
    </submittedName>
</protein>
<dbReference type="SMART" id="SM00796">
    <property type="entry name" value="AHS1"/>
    <property type="match status" value="1"/>
</dbReference>
<sequence>MRMRPVGRNGLLLDCDDPDQVEAWRAELWRRRAAGELIAVDIVPAARTVLLDGVPDPDRTAALVAGWTPRPADPAAPTAEVEVPVTYDGEDLPLVAGHWGVDVPEVITRLTATRFRVAFCGFAPGFAYLTGLPPEWAVPRLATPRPRVPAGSVALAGEYAGIYPGASPGGWLLVGRTALTLFDVRADPPARLTPGTRVRLVSA</sequence>
<dbReference type="GO" id="GO:0005524">
    <property type="term" value="F:ATP binding"/>
    <property type="evidence" value="ECO:0007669"/>
    <property type="project" value="UniProtKB-KW"/>
</dbReference>
<gene>
    <name evidence="5" type="ORF">JD77_02560</name>
</gene>
<dbReference type="InterPro" id="IPR010016">
    <property type="entry name" value="PxpB"/>
</dbReference>
<dbReference type="RefSeq" id="WP_145774569.1">
    <property type="nucleotide sequence ID" value="NZ_BAAATQ010000030.1"/>
</dbReference>
<keyword evidence="6" id="KW-1185">Reference proteome</keyword>
<organism evidence="5 6">
    <name type="scientific">Micromonospora olivasterospora</name>
    <dbReference type="NCBI Taxonomy" id="1880"/>
    <lineage>
        <taxon>Bacteria</taxon>
        <taxon>Bacillati</taxon>
        <taxon>Actinomycetota</taxon>
        <taxon>Actinomycetes</taxon>
        <taxon>Micromonosporales</taxon>
        <taxon>Micromonosporaceae</taxon>
        <taxon>Micromonospora</taxon>
    </lineage>
</organism>
<keyword evidence="3" id="KW-0067">ATP-binding</keyword>
<evidence type="ECO:0000313" key="5">
    <source>
        <dbReference type="EMBL" id="TWH67580.1"/>
    </source>
</evidence>
<keyword evidence="1" id="KW-0547">Nucleotide-binding</keyword>
<name>A0A562I968_MICOL</name>
<dbReference type="GO" id="GO:0016787">
    <property type="term" value="F:hydrolase activity"/>
    <property type="evidence" value="ECO:0007669"/>
    <property type="project" value="UniProtKB-KW"/>
</dbReference>
<evidence type="ECO:0000313" key="6">
    <source>
        <dbReference type="Proteomes" id="UP000319825"/>
    </source>
</evidence>
<dbReference type="PANTHER" id="PTHR34698:SF2">
    <property type="entry name" value="5-OXOPROLINASE SUBUNIT B"/>
    <property type="match status" value="1"/>
</dbReference>